<accession>A0ABW0LUS1</accession>
<dbReference type="InterPro" id="IPR028082">
    <property type="entry name" value="Peripla_BP_I"/>
</dbReference>
<keyword evidence="5" id="KW-1185">Reference proteome</keyword>
<dbReference type="InterPro" id="IPR050555">
    <property type="entry name" value="Bact_Solute-Bind_Prot2"/>
</dbReference>
<evidence type="ECO:0000256" key="1">
    <source>
        <dbReference type="ARBA" id="ARBA00004196"/>
    </source>
</evidence>
<organism evidence="4 5">
    <name type="scientific">Cohnella suwonensis</name>
    <dbReference type="NCBI Taxonomy" id="696072"/>
    <lineage>
        <taxon>Bacteria</taxon>
        <taxon>Bacillati</taxon>
        <taxon>Bacillota</taxon>
        <taxon>Bacilli</taxon>
        <taxon>Bacillales</taxon>
        <taxon>Paenibacillaceae</taxon>
        <taxon>Cohnella</taxon>
    </lineage>
</organism>
<evidence type="ECO:0000313" key="4">
    <source>
        <dbReference type="EMBL" id="MFC5468562.1"/>
    </source>
</evidence>
<protein>
    <submittedName>
        <fullName evidence="4">Sugar ABC transporter substrate-binding protein</fullName>
    </submittedName>
</protein>
<proteinExistence type="inferred from homology"/>
<dbReference type="PANTHER" id="PTHR30036:SF7">
    <property type="entry name" value="ABC TRANSPORTER PERIPLASMIC-BINDING PROTEIN YPHF"/>
    <property type="match status" value="1"/>
</dbReference>
<dbReference type="InterPro" id="IPR025997">
    <property type="entry name" value="SBP_2_dom"/>
</dbReference>
<comment type="similarity">
    <text evidence="2">Belongs to the bacterial solute-binding protein 2 family.</text>
</comment>
<reference evidence="5" key="1">
    <citation type="journal article" date="2019" name="Int. J. Syst. Evol. Microbiol.">
        <title>The Global Catalogue of Microorganisms (GCM) 10K type strain sequencing project: providing services to taxonomists for standard genome sequencing and annotation.</title>
        <authorList>
            <consortium name="The Broad Institute Genomics Platform"/>
            <consortium name="The Broad Institute Genome Sequencing Center for Infectious Disease"/>
            <person name="Wu L."/>
            <person name="Ma J."/>
        </authorList>
    </citation>
    <scope>NUCLEOTIDE SEQUENCE [LARGE SCALE GENOMIC DNA]</scope>
    <source>
        <strain evidence="5">CCUG 57113</strain>
    </source>
</reference>
<dbReference type="Pfam" id="PF13407">
    <property type="entry name" value="Peripla_BP_4"/>
    <property type="match status" value="1"/>
</dbReference>
<dbReference type="SUPFAM" id="SSF53822">
    <property type="entry name" value="Periplasmic binding protein-like I"/>
    <property type="match status" value="1"/>
</dbReference>
<name>A0ABW0LUS1_9BACL</name>
<evidence type="ECO:0000313" key="5">
    <source>
        <dbReference type="Proteomes" id="UP001596105"/>
    </source>
</evidence>
<dbReference type="PANTHER" id="PTHR30036">
    <property type="entry name" value="D-XYLOSE-BINDING PERIPLASMIC PROTEIN"/>
    <property type="match status" value="1"/>
</dbReference>
<comment type="caution">
    <text evidence="4">The sequence shown here is derived from an EMBL/GenBank/DDBJ whole genome shotgun (WGS) entry which is preliminary data.</text>
</comment>
<feature type="domain" description="Periplasmic binding protein" evidence="3">
    <location>
        <begin position="59"/>
        <end position="307"/>
    </location>
</feature>
<comment type="subcellular location">
    <subcellularLocation>
        <location evidence="1">Cell envelope</location>
    </subcellularLocation>
</comment>
<evidence type="ECO:0000259" key="3">
    <source>
        <dbReference type="Pfam" id="PF13407"/>
    </source>
</evidence>
<dbReference type="EMBL" id="JBHSMH010000016">
    <property type="protein sequence ID" value="MFC5468562.1"/>
    <property type="molecule type" value="Genomic_DNA"/>
</dbReference>
<dbReference type="Proteomes" id="UP001596105">
    <property type="component" value="Unassembled WGS sequence"/>
</dbReference>
<sequence>MPNAIIRRPRPILLFMILLACSLALSGCFGGSNTNSRSSAEPQASAATGNAPARTFGIIYPMTHPFYETITRSAEEAAAEKGFRLIVKAPDEANQEQQIRMMETMIQQNVDGIAIDPVNGDALAPVIDKAVNSGIPVICFESDAPSSKRLAYIGTNNTLAGAKMGEALDKLLDGKGMILAETGMSRMKSLNDRLEGMLTYLNEHTDIQVLEVRYNEGSEDRALLNIEEMIDAHPHFDAFVGLDFVSGSASVLVWKAMGLTRYALTFGLTPEIREAIDNGQITTAMSQNEELWGGRIVARLAEAAEGKPLPLLDETGVAEVTR</sequence>
<evidence type="ECO:0000256" key="2">
    <source>
        <dbReference type="ARBA" id="ARBA00007639"/>
    </source>
</evidence>
<dbReference type="Gene3D" id="3.40.50.2300">
    <property type="match status" value="2"/>
</dbReference>
<dbReference type="PROSITE" id="PS51257">
    <property type="entry name" value="PROKAR_LIPOPROTEIN"/>
    <property type="match status" value="1"/>
</dbReference>
<gene>
    <name evidence="4" type="ORF">ACFPPD_07500</name>
</gene>
<dbReference type="RefSeq" id="WP_378081712.1">
    <property type="nucleotide sequence ID" value="NZ_JBHSMH010000016.1"/>
</dbReference>